<evidence type="ECO:0000313" key="3">
    <source>
        <dbReference type="Proteomes" id="UP001159405"/>
    </source>
</evidence>
<organism evidence="2 3">
    <name type="scientific">Porites lobata</name>
    <dbReference type="NCBI Taxonomy" id="104759"/>
    <lineage>
        <taxon>Eukaryota</taxon>
        <taxon>Metazoa</taxon>
        <taxon>Cnidaria</taxon>
        <taxon>Anthozoa</taxon>
        <taxon>Hexacorallia</taxon>
        <taxon>Scleractinia</taxon>
        <taxon>Fungiina</taxon>
        <taxon>Poritidae</taxon>
        <taxon>Porites</taxon>
    </lineage>
</organism>
<accession>A0ABN8QH29</accession>
<gene>
    <name evidence="2" type="ORF">PLOB_00006029</name>
</gene>
<name>A0ABN8QH29_9CNID</name>
<reference evidence="2 3" key="1">
    <citation type="submission" date="2022-05" db="EMBL/GenBank/DDBJ databases">
        <authorList>
            <consortium name="Genoscope - CEA"/>
            <person name="William W."/>
        </authorList>
    </citation>
    <scope>NUCLEOTIDE SEQUENCE [LARGE SCALE GENOMIC DNA]</scope>
</reference>
<evidence type="ECO:0000256" key="1">
    <source>
        <dbReference type="SAM" id="MobiDB-lite"/>
    </source>
</evidence>
<dbReference type="EMBL" id="CALNXK010000127">
    <property type="protein sequence ID" value="CAH3163906.1"/>
    <property type="molecule type" value="Genomic_DNA"/>
</dbReference>
<feature type="non-terminal residue" evidence="2">
    <location>
        <position position="153"/>
    </location>
</feature>
<feature type="compositionally biased region" description="Basic residues" evidence="1">
    <location>
        <begin position="108"/>
        <end position="146"/>
    </location>
</feature>
<sequence>MTGPLDRFKVPMCINYTSIVSEKKHHLKHVDKRRRRNRDLPRSVLATCRSVTFQIDCNSVLYIMNNIELDLELEEEGGGRAEKKNKKKEQQQQKKIKKKKMEEEEQKKKKKNKKRSSSGKRRSRRWRRKGGQKKRKKNKNRNKKNNTKMFLVD</sequence>
<feature type="region of interest" description="Disordered" evidence="1">
    <location>
        <begin position="76"/>
        <end position="153"/>
    </location>
</feature>
<evidence type="ECO:0000313" key="2">
    <source>
        <dbReference type="EMBL" id="CAH3163906.1"/>
    </source>
</evidence>
<dbReference type="Proteomes" id="UP001159405">
    <property type="component" value="Unassembled WGS sequence"/>
</dbReference>
<feature type="compositionally biased region" description="Basic and acidic residues" evidence="1">
    <location>
        <begin position="77"/>
        <end position="92"/>
    </location>
</feature>
<protein>
    <submittedName>
        <fullName evidence="2">Uncharacterized protein</fullName>
    </submittedName>
</protein>
<keyword evidence="3" id="KW-1185">Reference proteome</keyword>
<proteinExistence type="predicted"/>
<comment type="caution">
    <text evidence="2">The sequence shown here is derived from an EMBL/GenBank/DDBJ whole genome shotgun (WGS) entry which is preliminary data.</text>
</comment>